<sequence length="33" mass="3885">MGVDILKVNFEIYKCGEEIENSLNEDTDKLIRR</sequence>
<accession>A0A445MTI9</accession>
<evidence type="ECO:0000313" key="1">
    <source>
        <dbReference type="EMBL" id="SPD72844.1"/>
    </source>
</evidence>
<protein>
    <submittedName>
        <fullName evidence="1">Uncharacterized protein</fullName>
    </submittedName>
</protein>
<proteinExistence type="predicted"/>
<organism evidence="1">
    <name type="scientific">uncultured Desulfobacterium sp</name>
    <dbReference type="NCBI Taxonomy" id="201089"/>
    <lineage>
        <taxon>Bacteria</taxon>
        <taxon>Pseudomonadati</taxon>
        <taxon>Thermodesulfobacteriota</taxon>
        <taxon>Desulfobacteria</taxon>
        <taxon>Desulfobacterales</taxon>
        <taxon>Desulfobacteriaceae</taxon>
        <taxon>Desulfobacterium</taxon>
        <taxon>environmental samples</taxon>
    </lineage>
</organism>
<dbReference type="EMBL" id="OJIN01000065">
    <property type="protein sequence ID" value="SPD72844.1"/>
    <property type="molecule type" value="Genomic_DNA"/>
</dbReference>
<gene>
    <name evidence="1" type="ORF">PITCH_A1570002</name>
</gene>
<name>A0A445MTI9_9BACT</name>
<dbReference type="AlphaFoldDB" id="A0A445MTI9"/>
<reference evidence="1" key="1">
    <citation type="submission" date="2018-01" db="EMBL/GenBank/DDBJ databases">
        <authorList>
            <person name="Regsiter A."/>
            <person name="William W."/>
        </authorList>
    </citation>
    <scope>NUCLEOTIDE SEQUENCE</scope>
    <source>
        <strain evidence="1">TRIP AH-1</strain>
    </source>
</reference>